<keyword evidence="3" id="KW-1185">Reference proteome</keyword>
<evidence type="ECO:0000313" key="2">
    <source>
        <dbReference type="EMBL" id="EMD38867.1"/>
    </source>
</evidence>
<dbReference type="HOGENOM" id="CLU_038964_1_0_1"/>
<evidence type="ECO:0000313" key="3">
    <source>
        <dbReference type="Proteomes" id="UP000016930"/>
    </source>
</evidence>
<dbReference type="Pfam" id="PF00856">
    <property type="entry name" value="SET"/>
    <property type="match status" value="1"/>
</dbReference>
<dbReference type="PANTHER" id="PTHR12197">
    <property type="entry name" value="HISTONE-LYSINE N-METHYLTRANSFERASE SMYD"/>
    <property type="match status" value="1"/>
</dbReference>
<proteinExistence type="predicted"/>
<dbReference type="CDD" id="cd20071">
    <property type="entry name" value="SET_SMYD"/>
    <property type="match status" value="1"/>
</dbReference>
<dbReference type="EMBL" id="KB445794">
    <property type="protein sequence ID" value="EMD38867.1"/>
    <property type="molecule type" value="Genomic_DNA"/>
</dbReference>
<gene>
    <name evidence="2" type="ORF">CERSUDRAFT_47730</name>
</gene>
<dbReference type="PROSITE" id="PS50280">
    <property type="entry name" value="SET"/>
    <property type="match status" value="1"/>
</dbReference>
<protein>
    <recommendedName>
        <fullName evidence="1">SET domain-containing protein</fullName>
    </recommendedName>
</protein>
<dbReference type="InterPro" id="IPR046341">
    <property type="entry name" value="SET_dom_sf"/>
</dbReference>
<dbReference type="InterPro" id="IPR001214">
    <property type="entry name" value="SET_dom"/>
</dbReference>
<dbReference type="GO" id="GO:0005634">
    <property type="term" value="C:nucleus"/>
    <property type="evidence" value="ECO:0007669"/>
    <property type="project" value="TreeGrafter"/>
</dbReference>
<dbReference type="STRING" id="914234.M2RK72"/>
<evidence type="ECO:0000259" key="1">
    <source>
        <dbReference type="PROSITE" id="PS50280"/>
    </source>
</evidence>
<dbReference type="AlphaFoldDB" id="M2RK72"/>
<dbReference type="SUPFAM" id="SSF82199">
    <property type="entry name" value="SET domain"/>
    <property type="match status" value="1"/>
</dbReference>
<sequence length="410" mass="45991">MSTDELPSGPAHPTQPALKIHIHPASGRSYHATRALPSEYTLLAAQSPYAYTIWKPFRNEVCAECWKYDQGNRGFLKRRDDEGLFEGNDNTSILEQGAKGNGKGKAQVGAGLWFCNAECQASWLTREGHSMVALLRTLESARRVSKGNTTGQVSSKPDDATVLTKETAEQAWDTVRQEERSPKTLRRWREISLDDFETDVARYVLLALAHLAREYATSMASFRPHQLDRANNGVPAASQGDSDWDTFASLQSNELQHLRTYPELLENHIRIYKALKSRFTPSAPSDSSLITIENVRTALGVDPGNSFGIWEVPIMEESECLGFAVYPRLSFFNHDCAPNARKERDGRALRFVTTREVAEGDELCISYGHVDGMAWRERRKELSDGWFFDCACGRCVADMAAEMETQQLSE</sequence>
<dbReference type="Gene3D" id="2.170.270.10">
    <property type="entry name" value="SET domain"/>
    <property type="match status" value="1"/>
</dbReference>
<accession>M2RK72</accession>
<dbReference type="InterPro" id="IPR050869">
    <property type="entry name" value="H3K4_H4K5_MeTrfase"/>
</dbReference>
<dbReference type="PANTHER" id="PTHR12197:SF294">
    <property type="entry name" value="POTENTIAL PROTEIN LYSINE METHYLTRANSFERASE SET6"/>
    <property type="match status" value="1"/>
</dbReference>
<reference evidence="2 3" key="1">
    <citation type="journal article" date="2012" name="Proc. Natl. Acad. Sci. U.S.A.">
        <title>Comparative genomics of Ceriporiopsis subvermispora and Phanerochaete chrysosporium provide insight into selective ligninolysis.</title>
        <authorList>
            <person name="Fernandez-Fueyo E."/>
            <person name="Ruiz-Duenas F.J."/>
            <person name="Ferreira P."/>
            <person name="Floudas D."/>
            <person name="Hibbett D.S."/>
            <person name="Canessa P."/>
            <person name="Larrondo L.F."/>
            <person name="James T.Y."/>
            <person name="Seelenfreund D."/>
            <person name="Lobos S."/>
            <person name="Polanco R."/>
            <person name="Tello M."/>
            <person name="Honda Y."/>
            <person name="Watanabe T."/>
            <person name="Watanabe T."/>
            <person name="Ryu J.S."/>
            <person name="Kubicek C.P."/>
            <person name="Schmoll M."/>
            <person name="Gaskell J."/>
            <person name="Hammel K.E."/>
            <person name="St John F.J."/>
            <person name="Vanden Wymelenberg A."/>
            <person name="Sabat G."/>
            <person name="Splinter BonDurant S."/>
            <person name="Syed K."/>
            <person name="Yadav J.S."/>
            <person name="Doddapaneni H."/>
            <person name="Subramanian V."/>
            <person name="Lavin J.L."/>
            <person name="Oguiza J.A."/>
            <person name="Perez G."/>
            <person name="Pisabarro A.G."/>
            <person name="Ramirez L."/>
            <person name="Santoyo F."/>
            <person name="Master E."/>
            <person name="Coutinho P.M."/>
            <person name="Henrissat B."/>
            <person name="Lombard V."/>
            <person name="Magnuson J.K."/>
            <person name="Kuees U."/>
            <person name="Hori C."/>
            <person name="Igarashi K."/>
            <person name="Samejima M."/>
            <person name="Held B.W."/>
            <person name="Barry K.W."/>
            <person name="LaButti K.M."/>
            <person name="Lapidus A."/>
            <person name="Lindquist E.A."/>
            <person name="Lucas S.M."/>
            <person name="Riley R."/>
            <person name="Salamov A.A."/>
            <person name="Hoffmeister D."/>
            <person name="Schwenk D."/>
            <person name="Hadar Y."/>
            <person name="Yarden O."/>
            <person name="de Vries R.P."/>
            <person name="Wiebenga A."/>
            <person name="Stenlid J."/>
            <person name="Eastwood D."/>
            <person name="Grigoriev I.V."/>
            <person name="Berka R.M."/>
            <person name="Blanchette R.A."/>
            <person name="Kersten P."/>
            <person name="Martinez A.T."/>
            <person name="Vicuna R."/>
            <person name="Cullen D."/>
        </authorList>
    </citation>
    <scope>NUCLEOTIDE SEQUENCE [LARGE SCALE GENOMIC DNA]</scope>
    <source>
        <strain evidence="2 3">B</strain>
    </source>
</reference>
<name>M2RK72_CERS8</name>
<feature type="domain" description="SET" evidence="1">
    <location>
        <begin position="273"/>
        <end position="368"/>
    </location>
</feature>
<dbReference type="Proteomes" id="UP000016930">
    <property type="component" value="Unassembled WGS sequence"/>
</dbReference>
<dbReference type="OrthoDB" id="1028014at2759"/>
<organism evidence="2 3">
    <name type="scientific">Ceriporiopsis subvermispora (strain B)</name>
    <name type="common">White-rot fungus</name>
    <name type="synonym">Gelatoporia subvermispora</name>
    <dbReference type="NCBI Taxonomy" id="914234"/>
    <lineage>
        <taxon>Eukaryota</taxon>
        <taxon>Fungi</taxon>
        <taxon>Dikarya</taxon>
        <taxon>Basidiomycota</taxon>
        <taxon>Agaricomycotina</taxon>
        <taxon>Agaricomycetes</taxon>
        <taxon>Polyporales</taxon>
        <taxon>Gelatoporiaceae</taxon>
        <taxon>Gelatoporia</taxon>
    </lineage>
</organism>